<dbReference type="PROSITE" id="PS51640">
    <property type="entry name" value="MRG"/>
    <property type="match status" value="1"/>
</dbReference>
<protein>
    <recommendedName>
        <fullName evidence="6">MRG domain-containing protein</fullName>
    </recommendedName>
</protein>
<evidence type="ECO:0000256" key="2">
    <source>
        <dbReference type="ARBA" id="ARBA00022853"/>
    </source>
</evidence>
<reference evidence="7" key="1">
    <citation type="submission" date="2021-01" db="EMBL/GenBank/DDBJ databases">
        <authorList>
            <person name="Corre E."/>
            <person name="Pelletier E."/>
            <person name="Niang G."/>
            <person name="Scheremetjew M."/>
            <person name="Finn R."/>
            <person name="Kale V."/>
            <person name="Holt S."/>
            <person name="Cochrane G."/>
            <person name="Meng A."/>
            <person name="Brown T."/>
            <person name="Cohen L."/>
        </authorList>
    </citation>
    <scope>NUCLEOTIDE SEQUENCE</scope>
    <source>
        <strain evidence="7">CCMP3107</strain>
    </source>
</reference>
<evidence type="ECO:0000313" key="7">
    <source>
        <dbReference type="EMBL" id="CAE0640049.1"/>
    </source>
</evidence>
<dbReference type="InterPro" id="IPR038217">
    <property type="entry name" value="MRG_C_sf"/>
</dbReference>
<dbReference type="InterPro" id="IPR026541">
    <property type="entry name" value="MRG_dom"/>
</dbReference>
<keyword evidence="4" id="KW-0804">Transcription</keyword>
<evidence type="ECO:0000259" key="6">
    <source>
        <dbReference type="Pfam" id="PF05712"/>
    </source>
</evidence>
<dbReference type="Pfam" id="PF05712">
    <property type="entry name" value="MRG"/>
    <property type="match status" value="1"/>
</dbReference>
<dbReference type="GO" id="GO:0000123">
    <property type="term" value="C:histone acetyltransferase complex"/>
    <property type="evidence" value="ECO:0007669"/>
    <property type="project" value="TreeGrafter"/>
</dbReference>
<dbReference type="GO" id="GO:0005634">
    <property type="term" value="C:nucleus"/>
    <property type="evidence" value="ECO:0007669"/>
    <property type="project" value="UniProtKB-SubCell"/>
</dbReference>
<gene>
    <name evidence="7" type="ORF">HAKA00212_LOCUS18867</name>
</gene>
<dbReference type="Gene3D" id="1.10.274.30">
    <property type="entry name" value="MRG domain"/>
    <property type="match status" value="1"/>
</dbReference>
<feature type="domain" description="MRG" evidence="6">
    <location>
        <begin position="3"/>
        <end position="119"/>
    </location>
</feature>
<dbReference type="AlphaFoldDB" id="A0A6V2RK16"/>
<keyword evidence="2" id="KW-0156">Chromatin regulator</keyword>
<organism evidence="7">
    <name type="scientific">Heterosigma akashiwo</name>
    <name type="common">Chromophytic alga</name>
    <name type="synonym">Heterosigma carterae</name>
    <dbReference type="NCBI Taxonomy" id="2829"/>
    <lineage>
        <taxon>Eukaryota</taxon>
        <taxon>Sar</taxon>
        <taxon>Stramenopiles</taxon>
        <taxon>Ochrophyta</taxon>
        <taxon>Raphidophyceae</taxon>
        <taxon>Chattonellales</taxon>
        <taxon>Chattonellaceae</taxon>
        <taxon>Heterosigma</taxon>
    </lineage>
</organism>
<accession>A0A6V2RK16</accession>
<keyword evidence="3" id="KW-0805">Transcription regulation</keyword>
<evidence type="ECO:0000256" key="1">
    <source>
        <dbReference type="ARBA" id="ARBA00004123"/>
    </source>
</evidence>
<evidence type="ECO:0000256" key="4">
    <source>
        <dbReference type="ARBA" id="ARBA00023163"/>
    </source>
</evidence>
<keyword evidence="5" id="KW-0539">Nucleus</keyword>
<proteinExistence type="predicted"/>
<evidence type="ECO:0000256" key="5">
    <source>
        <dbReference type="ARBA" id="ARBA00023242"/>
    </source>
</evidence>
<dbReference type="PANTHER" id="PTHR10880">
    <property type="entry name" value="MORTALITY FACTOR 4-LIKE PROTEIN"/>
    <property type="match status" value="1"/>
</dbReference>
<comment type="subcellular location">
    <subcellularLocation>
        <location evidence="1">Nucleus</location>
    </subcellularLocation>
</comment>
<dbReference type="GO" id="GO:0006325">
    <property type="term" value="P:chromatin organization"/>
    <property type="evidence" value="ECO:0007669"/>
    <property type="project" value="UniProtKB-KW"/>
</dbReference>
<dbReference type="PANTHER" id="PTHR10880:SF15">
    <property type="entry name" value="MSL COMPLEX SUBUNIT 3"/>
    <property type="match status" value="1"/>
</dbReference>
<dbReference type="EMBL" id="HBIU01041566">
    <property type="protein sequence ID" value="CAE0640049.1"/>
    <property type="molecule type" value="Transcribed_RNA"/>
</dbReference>
<sequence>MQVCIDIPQELTEHLILDWEMVTKDKKLLPLPRAPSVRKILQNYQKKERFTDFEAKDIMEKLVTCFDGLLGHVLLYRFEREQYEVNMNKEGSLPPVDIYGAEHLLRLLTALPRLVGETGAEALYVGKGGGGGEAQAAAAAAQRAAAAARYLRRLEDVVGGLARYMLEEEQKLFTKKYEAPEPEYSTEIPT</sequence>
<dbReference type="GO" id="GO:0006355">
    <property type="term" value="P:regulation of DNA-templated transcription"/>
    <property type="evidence" value="ECO:0007669"/>
    <property type="project" value="InterPro"/>
</dbReference>
<evidence type="ECO:0000256" key="3">
    <source>
        <dbReference type="ARBA" id="ARBA00023015"/>
    </source>
</evidence>
<name>A0A6V2RK16_HETAK</name>
<dbReference type="InterPro" id="IPR008676">
    <property type="entry name" value="MRG"/>
</dbReference>